<keyword evidence="3" id="KW-1185">Reference proteome</keyword>
<dbReference type="AlphaFoldDB" id="A0A6A8DDY3"/>
<dbReference type="Proteomes" id="UP000799092">
    <property type="component" value="Unassembled WGS sequence"/>
</dbReference>
<evidence type="ECO:0000313" key="3">
    <source>
        <dbReference type="Proteomes" id="UP000799092"/>
    </source>
</evidence>
<dbReference type="SUPFAM" id="SSF53474">
    <property type="entry name" value="alpha/beta-Hydrolases"/>
    <property type="match status" value="1"/>
</dbReference>
<dbReference type="GO" id="GO:0016787">
    <property type="term" value="F:hydrolase activity"/>
    <property type="evidence" value="ECO:0007669"/>
    <property type="project" value="UniProtKB-KW"/>
</dbReference>
<dbReference type="PANTHER" id="PTHR11614">
    <property type="entry name" value="PHOSPHOLIPASE-RELATED"/>
    <property type="match status" value="1"/>
</dbReference>
<dbReference type="RefSeq" id="WP_153735702.1">
    <property type="nucleotide sequence ID" value="NZ_WJNG01000003.1"/>
</dbReference>
<keyword evidence="2" id="KW-0378">Hydrolase</keyword>
<comment type="caution">
    <text evidence="2">The sequence shown here is derived from an EMBL/GenBank/DDBJ whole genome shotgun (WGS) entry which is preliminary data.</text>
</comment>
<protein>
    <submittedName>
        <fullName evidence="2">Alpha/beta fold hydrolase</fullName>
    </submittedName>
</protein>
<evidence type="ECO:0000259" key="1">
    <source>
        <dbReference type="Pfam" id="PF12146"/>
    </source>
</evidence>
<proteinExistence type="predicted"/>
<sequence length="309" mass="35641">MEPTVEWIETIDKEKIYMQKWTNHSISPKAIIQIAHGMAEHIKRYQEFSDFLIDNKIFVYGNDHRGHGKTGENKGMMGYFAEEQGFEKAVDDLYQITKQIKQEFPNVPVILFGHSMGSFLARRYIQKYNVLDGVILSGTGYNPSIVTTFGKKIAKREVRKKGNSTPSLLLNRLAFGAFNKKFPNTETKFDWLSRDKEQVKLYIDDPHSGFVPSASFFYDLFDGLQMIIDDQLIEQISKDLPILFISGDKDPVGNQTTGVKKVIAQYSKHGIDNMESIFYKDGRHEMLNETNREEVFQDILNWINQTIET</sequence>
<evidence type="ECO:0000313" key="2">
    <source>
        <dbReference type="EMBL" id="MRH42049.1"/>
    </source>
</evidence>
<dbReference type="Gene3D" id="3.40.50.1820">
    <property type="entry name" value="alpha/beta hydrolase"/>
    <property type="match status" value="1"/>
</dbReference>
<accession>A0A6A8DDY3</accession>
<gene>
    <name evidence="2" type="ORF">GH741_05085</name>
</gene>
<feature type="domain" description="Serine aminopeptidase S33" evidence="1">
    <location>
        <begin position="27"/>
        <end position="291"/>
    </location>
</feature>
<reference evidence="2" key="1">
    <citation type="submission" date="2019-11" db="EMBL/GenBank/DDBJ databases">
        <authorList>
            <person name="Li J."/>
        </authorList>
    </citation>
    <scope>NUCLEOTIDE SEQUENCE</scope>
    <source>
        <strain evidence="2">B6B</strain>
    </source>
</reference>
<dbReference type="EMBL" id="WJNG01000003">
    <property type="protein sequence ID" value="MRH42049.1"/>
    <property type="molecule type" value="Genomic_DNA"/>
</dbReference>
<dbReference type="Pfam" id="PF12146">
    <property type="entry name" value="Hydrolase_4"/>
    <property type="match status" value="1"/>
</dbReference>
<dbReference type="OrthoDB" id="9806902at2"/>
<dbReference type="InterPro" id="IPR022742">
    <property type="entry name" value="Hydrolase_4"/>
</dbReference>
<dbReference type="InterPro" id="IPR029058">
    <property type="entry name" value="AB_hydrolase_fold"/>
</dbReference>
<dbReference type="InterPro" id="IPR051044">
    <property type="entry name" value="MAG_DAG_Lipase"/>
</dbReference>
<name>A0A6A8DDY3_9BACI</name>
<organism evidence="2 3">
    <name type="scientific">Aquibacillus halophilus</name>
    <dbReference type="NCBI Taxonomy" id="930132"/>
    <lineage>
        <taxon>Bacteria</taxon>
        <taxon>Bacillati</taxon>
        <taxon>Bacillota</taxon>
        <taxon>Bacilli</taxon>
        <taxon>Bacillales</taxon>
        <taxon>Bacillaceae</taxon>
        <taxon>Aquibacillus</taxon>
    </lineage>
</organism>